<dbReference type="SUPFAM" id="SSF48295">
    <property type="entry name" value="TrpR-like"/>
    <property type="match status" value="1"/>
</dbReference>
<accession>A0A1G2LDE4</accession>
<dbReference type="Gene3D" id="1.10.1750.10">
    <property type="match status" value="1"/>
</dbReference>
<dbReference type="InterPro" id="IPR010921">
    <property type="entry name" value="Trp_repressor/repl_initiator"/>
</dbReference>
<dbReference type="GO" id="GO:0043565">
    <property type="term" value="F:sequence-specific DNA binding"/>
    <property type="evidence" value="ECO:0007669"/>
    <property type="project" value="InterPro"/>
</dbReference>
<evidence type="ECO:0000313" key="2">
    <source>
        <dbReference type="Proteomes" id="UP000176705"/>
    </source>
</evidence>
<dbReference type="EMBL" id="MHQS01000010">
    <property type="protein sequence ID" value="OHA08832.1"/>
    <property type="molecule type" value="Genomic_DNA"/>
</dbReference>
<name>A0A1G2LDE4_9BACT</name>
<reference evidence="1 2" key="1">
    <citation type="journal article" date="2016" name="Nat. Commun.">
        <title>Thousands of microbial genomes shed light on interconnected biogeochemical processes in an aquifer system.</title>
        <authorList>
            <person name="Anantharaman K."/>
            <person name="Brown C.T."/>
            <person name="Hug L.A."/>
            <person name="Sharon I."/>
            <person name="Castelle C.J."/>
            <person name="Probst A.J."/>
            <person name="Thomas B.C."/>
            <person name="Singh A."/>
            <person name="Wilkins M.J."/>
            <person name="Karaoz U."/>
            <person name="Brodie E.L."/>
            <person name="Williams K.H."/>
            <person name="Hubbard S.S."/>
            <person name="Banfield J.F."/>
        </authorList>
    </citation>
    <scope>NUCLEOTIDE SEQUENCE [LARGE SCALE GENOMIC DNA]</scope>
</reference>
<proteinExistence type="predicted"/>
<protein>
    <recommendedName>
        <fullName evidence="3">Chromosomal replication initiator DnaA C-terminal domain-containing protein</fullName>
    </recommendedName>
</protein>
<dbReference type="STRING" id="1802280.A3B37_00585"/>
<sequence>MKRGKNPRRLFTRTIRKERATMSPKLGGRRPYASESDFASETGVGRFFQPRPEDYAAIQNARAAGVGARDVIDAVASVFYLRRRQDIFQREGRKWTEGRRLARRTAMFILHTDLGKTHAEIAKVLKLKTLKTSHLQCRYIEARLQKDANLVEKIKEVRACYLRLAREGK</sequence>
<gene>
    <name evidence="1" type="ORF">A3B37_00585</name>
</gene>
<comment type="caution">
    <text evidence="1">The sequence shown here is derived from an EMBL/GenBank/DDBJ whole genome shotgun (WGS) entry which is preliminary data.</text>
</comment>
<dbReference type="Proteomes" id="UP000176705">
    <property type="component" value="Unassembled WGS sequence"/>
</dbReference>
<evidence type="ECO:0008006" key="3">
    <source>
        <dbReference type="Google" id="ProtNLM"/>
    </source>
</evidence>
<dbReference type="AlphaFoldDB" id="A0A1G2LDE4"/>
<organism evidence="1 2">
    <name type="scientific">Candidatus Sungbacteria bacterium RIFCSPLOWO2_01_FULL_59_16</name>
    <dbReference type="NCBI Taxonomy" id="1802280"/>
    <lineage>
        <taxon>Bacteria</taxon>
        <taxon>Candidatus Sungiibacteriota</taxon>
    </lineage>
</organism>
<evidence type="ECO:0000313" key="1">
    <source>
        <dbReference type="EMBL" id="OHA08832.1"/>
    </source>
</evidence>